<keyword evidence="2" id="KW-1185">Reference proteome</keyword>
<reference evidence="1" key="1">
    <citation type="submission" date="2022-08" db="EMBL/GenBank/DDBJ databases">
        <title>Genome Sequence of Lecanicillium fungicola.</title>
        <authorList>
            <person name="Buettner E."/>
        </authorList>
    </citation>
    <scope>NUCLEOTIDE SEQUENCE</scope>
    <source>
        <strain evidence="1">Babe33</strain>
    </source>
</reference>
<protein>
    <submittedName>
        <fullName evidence="1">Uncharacterized protein</fullName>
    </submittedName>
</protein>
<organism evidence="1 2">
    <name type="scientific">Zarea fungicola</name>
    <dbReference type="NCBI Taxonomy" id="93591"/>
    <lineage>
        <taxon>Eukaryota</taxon>
        <taxon>Fungi</taxon>
        <taxon>Dikarya</taxon>
        <taxon>Ascomycota</taxon>
        <taxon>Pezizomycotina</taxon>
        <taxon>Sordariomycetes</taxon>
        <taxon>Hypocreomycetidae</taxon>
        <taxon>Hypocreales</taxon>
        <taxon>Cordycipitaceae</taxon>
        <taxon>Zarea</taxon>
    </lineage>
</organism>
<evidence type="ECO:0000313" key="1">
    <source>
        <dbReference type="EMBL" id="KAJ2965992.1"/>
    </source>
</evidence>
<name>A0ACC1MG78_9HYPO</name>
<dbReference type="EMBL" id="JANJQO010002778">
    <property type="protein sequence ID" value="KAJ2965992.1"/>
    <property type="molecule type" value="Genomic_DNA"/>
</dbReference>
<proteinExistence type="predicted"/>
<evidence type="ECO:0000313" key="2">
    <source>
        <dbReference type="Proteomes" id="UP001143910"/>
    </source>
</evidence>
<sequence>MEAEVIASSRVKPHWLGSGDKFWYRIELPENKYEFILVDAANGSCQRGLSEDTLTQKVKQLTGETPDLASLTGNDPEWNGPLHNDNLKGTFPTEEMPSPYAATEVSLRFVNKCGCAITVQWIDHSAEPVSYGTINAGDSKLLTTWQGHLWRLSGQGEGPLSKLLYAAPKSEDNDVLVINDELLHDGEGVGRSKHEMTFPHVFIRENSIWATYEDGSEGKVSGDDDSTDVYDKERIYISPDRKHVVVWRYTPEQEHKVYLLESSPTDQLQPKMHTLQYLKPGNQVQIDRPRLFDLVQRKEITTDDSLFRNPYGLTNAGWDKSSKEYRFIFNERGHQHLRVIAMAVDGGVRALVEESSPTFIDYSTKLYRHIMLDTDEMIWASERDGWNHLYLFDLAQGCLKNQITIGEWLVRSVDRIDEEKRQIWFTSYGIVKGQDPYYAQLARVNFDGSGLTVLTDGDGTHTWQWSPDRRFLIDTWARVDCPPQTVLRNGETGAKMLTVEESRLARLVDAQWNAPELLSTTGRDGATMIYGVIIRPADFDAKRKYPILEEMYAARWHGHKLAIKGLSRRVLQESPGCGIS</sequence>
<dbReference type="Proteomes" id="UP001143910">
    <property type="component" value="Unassembled WGS sequence"/>
</dbReference>
<comment type="caution">
    <text evidence="1">The sequence shown here is derived from an EMBL/GenBank/DDBJ whole genome shotgun (WGS) entry which is preliminary data.</text>
</comment>
<accession>A0ACC1MG78</accession>
<gene>
    <name evidence="1" type="ORF">NQ176_g10352</name>
</gene>